<dbReference type="Proteomes" id="UP000827889">
    <property type="component" value="Chromosome 1"/>
</dbReference>
<feature type="domain" description="Myb/SANT-like" evidence="1">
    <location>
        <begin position="13"/>
        <end position="95"/>
    </location>
</feature>
<keyword evidence="2" id="KW-1185">Reference proteome</keyword>
<evidence type="ECO:0000313" key="2">
    <source>
        <dbReference type="Proteomes" id="UP000827889"/>
    </source>
</evidence>
<organism evidence="2 3">
    <name type="scientific">Rhodamnia argentea</name>
    <dbReference type="NCBI Taxonomy" id="178133"/>
    <lineage>
        <taxon>Eukaryota</taxon>
        <taxon>Viridiplantae</taxon>
        <taxon>Streptophyta</taxon>
        <taxon>Embryophyta</taxon>
        <taxon>Tracheophyta</taxon>
        <taxon>Spermatophyta</taxon>
        <taxon>Magnoliopsida</taxon>
        <taxon>eudicotyledons</taxon>
        <taxon>Gunneridae</taxon>
        <taxon>Pentapetalae</taxon>
        <taxon>rosids</taxon>
        <taxon>malvids</taxon>
        <taxon>Myrtales</taxon>
        <taxon>Myrtaceae</taxon>
        <taxon>Myrtoideae</taxon>
        <taxon>Myrteae</taxon>
        <taxon>Australasian group</taxon>
        <taxon>Rhodamnia</taxon>
    </lineage>
</organism>
<dbReference type="Pfam" id="PF12776">
    <property type="entry name" value="Myb_DNA-bind_3"/>
    <property type="match status" value="1"/>
</dbReference>
<proteinExistence type="predicted"/>
<dbReference type="InterPro" id="IPR024752">
    <property type="entry name" value="Myb/SANT-like_dom"/>
</dbReference>
<evidence type="ECO:0000313" key="3">
    <source>
        <dbReference type="RefSeq" id="XP_030543426.2"/>
    </source>
</evidence>
<dbReference type="RefSeq" id="XP_030543426.2">
    <property type="nucleotide sequence ID" value="XM_030687566.2"/>
</dbReference>
<accession>A0A8B8Q8I8</accession>
<sequence length="267" mass="29856">MASTSHKEAFVAKWTEPLSNLLVSLLVEEVKKGNRTTSTYNKAGWKNIHAEFNKQTGFPYTLVQVKNRVNKPRKLYMSFKKLLSQTGFGWDNVNKRWLWMIRVYGRLMSSDRAKFKNEGFPHYPDLCIVFGDTHATGDYVAGNAQDRVVSEGADNGGDDNIGDAIGDPKQFNEHQVDDGVFTPDVAATLVHEKHKLDRTPNSKRRRKSNTFDVNTCCKAIHDMIKFKTSQSTTSGSVTSHATSPVDPYSIAAVIAVLNGMPDLEQNL</sequence>
<dbReference type="KEGG" id="rarg:115750300"/>
<dbReference type="InterPro" id="IPR045026">
    <property type="entry name" value="LIMYB"/>
</dbReference>
<dbReference type="AlphaFoldDB" id="A0A8B8Q8I8"/>
<dbReference type="GeneID" id="115750300"/>
<dbReference type="PANTHER" id="PTHR47584">
    <property type="match status" value="1"/>
</dbReference>
<reference evidence="3" key="2">
    <citation type="submission" date="2025-08" db="UniProtKB">
        <authorList>
            <consortium name="RefSeq"/>
        </authorList>
    </citation>
    <scope>IDENTIFICATION</scope>
    <source>
        <tissue evidence="3">Leaf</tissue>
    </source>
</reference>
<gene>
    <name evidence="3" type="primary">LOC115750300</name>
</gene>
<reference evidence="2" key="1">
    <citation type="submission" date="2025-05" db="UniProtKB">
        <authorList>
            <consortium name="RefSeq"/>
        </authorList>
    </citation>
    <scope>NUCLEOTIDE SEQUENCE [LARGE SCALE GENOMIC DNA]</scope>
</reference>
<name>A0A8B8Q8I8_9MYRT</name>
<protein>
    <submittedName>
        <fullName evidence="3">Uncharacterized protein LOC115750300</fullName>
    </submittedName>
</protein>
<dbReference type="PANTHER" id="PTHR47584:SF19">
    <property type="entry name" value="L10-INTERACTING MYB DOMAIN-CONTAINING PROTEIN-LIKE"/>
    <property type="match status" value="1"/>
</dbReference>
<evidence type="ECO:0000259" key="1">
    <source>
        <dbReference type="Pfam" id="PF12776"/>
    </source>
</evidence>